<sequence length="289" mass="33423">MSMKEPLILLKKLDFRSPHSLVMFTRAVSPVKLESRLLQLPLELRRHIYSYILPYTIRLKKQQDPVSLHATVLWLRRSTTILRVCRQVHDECADVLYGTNVFVIDITFSVVKFHMTWLTAKGLKPKILHDFPHIFARHNVQRIRNYVLRVEHIDPYQGWIKYNCQGPMLTAGIKDKVMQFVRAISVADLGSLSVQLMDGNPILKDLRRGTTAQRVERGKNVASMQEVLEPLMLLHASFVEISGALLPEYATRLKRAILQEPRVRDVVMASVAPNIEPAVLWRWQMNWNA</sequence>
<dbReference type="GeneID" id="27308377"/>
<organism evidence="1 2">
    <name type="scientific">Verruconis gallopava</name>
    <dbReference type="NCBI Taxonomy" id="253628"/>
    <lineage>
        <taxon>Eukaryota</taxon>
        <taxon>Fungi</taxon>
        <taxon>Dikarya</taxon>
        <taxon>Ascomycota</taxon>
        <taxon>Pezizomycotina</taxon>
        <taxon>Dothideomycetes</taxon>
        <taxon>Pleosporomycetidae</taxon>
        <taxon>Venturiales</taxon>
        <taxon>Sympoventuriaceae</taxon>
        <taxon>Verruconis</taxon>
    </lineage>
</organism>
<name>A0A0D2BDS1_9PEZI</name>
<proteinExistence type="predicted"/>
<evidence type="ECO:0008006" key="3">
    <source>
        <dbReference type="Google" id="ProtNLM"/>
    </source>
</evidence>
<dbReference type="InterPro" id="IPR038883">
    <property type="entry name" value="AN11006-like"/>
</dbReference>
<dbReference type="PANTHER" id="PTHR42085:SF7">
    <property type="entry name" value="F-BOX DOMAIN-CONTAINING PROTEIN"/>
    <property type="match status" value="1"/>
</dbReference>
<accession>A0A0D2BDS1</accession>
<protein>
    <recommendedName>
        <fullName evidence="3">F-box domain-containing protein</fullName>
    </recommendedName>
</protein>
<evidence type="ECO:0000313" key="1">
    <source>
        <dbReference type="EMBL" id="KIW09529.1"/>
    </source>
</evidence>
<dbReference type="PANTHER" id="PTHR42085">
    <property type="entry name" value="F-BOX DOMAIN-CONTAINING PROTEIN"/>
    <property type="match status" value="1"/>
</dbReference>
<dbReference type="HOGENOM" id="CLU_083993_0_0_1"/>
<dbReference type="EMBL" id="KN847529">
    <property type="protein sequence ID" value="KIW09529.1"/>
    <property type="molecule type" value="Genomic_DNA"/>
</dbReference>
<dbReference type="RefSeq" id="XP_016219398.1">
    <property type="nucleotide sequence ID" value="XM_016353141.1"/>
</dbReference>
<dbReference type="STRING" id="253628.A0A0D2BDS1"/>
<gene>
    <name evidence="1" type="ORF">PV09_00404</name>
</gene>
<dbReference type="VEuPathDB" id="FungiDB:PV09_00404"/>
<dbReference type="OrthoDB" id="62952at2759"/>
<evidence type="ECO:0000313" key="2">
    <source>
        <dbReference type="Proteomes" id="UP000053259"/>
    </source>
</evidence>
<keyword evidence="2" id="KW-1185">Reference proteome</keyword>
<dbReference type="InParanoid" id="A0A0D2BDS1"/>
<dbReference type="Proteomes" id="UP000053259">
    <property type="component" value="Unassembled WGS sequence"/>
</dbReference>
<dbReference type="AlphaFoldDB" id="A0A0D2BDS1"/>
<reference evidence="1 2" key="1">
    <citation type="submission" date="2015-01" db="EMBL/GenBank/DDBJ databases">
        <title>The Genome Sequence of Ochroconis gallopava CBS43764.</title>
        <authorList>
            <consortium name="The Broad Institute Genomics Platform"/>
            <person name="Cuomo C."/>
            <person name="de Hoog S."/>
            <person name="Gorbushina A."/>
            <person name="Stielow B."/>
            <person name="Teixiera M."/>
            <person name="Abouelleil A."/>
            <person name="Chapman S.B."/>
            <person name="Priest M."/>
            <person name="Young S.K."/>
            <person name="Wortman J."/>
            <person name="Nusbaum C."/>
            <person name="Birren B."/>
        </authorList>
    </citation>
    <scope>NUCLEOTIDE SEQUENCE [LARGE SCALE GENOMIC DNA]</scope>
    <source>
        <strain evidence="1 2">CBS 43764</strain>
    </source>
</reference>